<sequence length="192" mass="20363">MRLVVGVSGGSGIPYAYAALRALRDLGVETHLIVSSGAKRVMSAEGTGPQLADLSALASHVHEDRDLAASVASGSYRTAGMLIMPCSAGTLAKVAHGMADNLLSRAAHVTLKERRPLVLVVREDPLPRPMLLNMLASHDAGATVMTASPGFYHRPDTVEDLLHFVTARVLDQFGLDVPGFQRWKEDPAGGVM</sequence>
<feature type="binding site" evidence="5">
    <location>
        <position position="35"/>
    </location>
    <ligand>
        <name>FMN</name>
        <dbReference type="ChEBI" id="CHEBI:58210"/>
    </ligand>
</feature>
<evidence type="ECO:0000256" key="2">
    <source>
        <dbReference type="ARBA" id="ARBA00022630"/>
    </source>
</evidence>
<comment type="catalytic activity">
    <reaction evidence="5">
        <text>dimethylallyl phosphate + FMNH2 = prenylated FMNH2 + phosphate</text>
        <dbReference type="Rhea" id="RHEA:37743"/>
        <dbReference type="ChEBI" id="CHEBI:43474"/>
        <dbReference type="ChEBI" id="CHEBI:57618"/>
        <dbReference type="ChEBI" id="CHEBI:87467"/>
        <dbReference type="ChEBI" id="CHEBI:88052"/>
        <dbReference type="EC" id="2.5.1.129"/>
    </reaction>
</comment>
<feature type="binding site" evidence="5">
    <location>
        <begin position="87"/>
        <end position="90"/>
    </location>
    <ligand>
        <name>FMN</name>
        <dbReference type="ChEBI" id="CHEBI:58210"/>
    </ligand>
</feature>
<evidence type="ECO:0000313" key="8">
    <source>
        <dbReference type="Proteomes" id="UP001595952"/>
    </source>
</evidence>
<gene>
    <name evidence="5" type="primary">ubiX</name>
    <name evidence="7" type="ORF">ACFO0D_19575</name>
</gene>
<keyword evidence="8" id="KW-1185">Reference proteome</keyword>
<keyword evidence="1 5" id="KW-0637">Prenyltransferase</keyword>
<dbReference type="Pfam" id="PF02441">
    <property type="entry name" value="Flavoprotein"/>
    <property type="match status" value="1"/>
</dbReference>
<keyword evidence="3 5" id="KW-0288">FMN</keyword>
<dbReference type="Proteomes" id="UP001595952">
    <property type="component" value="Unassembled WGS sequence"/>
</dbReference>
<evidence type="ECO:0000259" key="6">
    <source>
        <dbReference type="Pfam" id="PF02441"/>
    </source>
</evidence>
<dbReference type="HAMAP" id="MF_01984">
    <property type="entry name" value="ubiX_pad"/>
    <property type="match status" value="1"/>
</dbReference>
<dbReference type="InterPro" id="IPR036551">
    <property type="entry name" value="Flavin_trans-like"/>
</dbReference>
<comment type="caution">
    <text evidence="7">The sequence shown here is derived from an EMBL/GenBank/DDBJ whole genome shotgun (WGS) entry which is preliminary data.</text>
</comment>
<evidence type="ECO:0000313" key="7">
    <source>
        <dbReference type="EMBL" id="MFC4640531.1"/>
    </source>
</evidence>
<feature type="binding site" evidence="5">
    <location>
        <position position="152"/>
    </location>
    <ligand>
        <name>dimethylallyl phosphate</name>
        <dbReference type="ChEBI" id="CHEBI:88052"/>
    </ligand>
</feature>
<dbReference type="EC" id="2.5.1.129" evidence="5"/>
<comment type="function">
    <text evidence="5">Flavin prenyltransferase that catalyzes the synthesis of the prenylated FMN cofactor (prenyl-FMN) for 4-hydroxy-3-polyprenylbenzoic acid decarboxylase UbiD. The prenyltransferase is metal-independent and links a dimethylallyl moiety from dimethylallyl monophosphate (DMAP) to the flavin N5 and C6 atoms of FMN.</text>
</comment>
<dbReference type="RefSeq" id="WP_380063510.1">
    <property type="nucleotide sequence ID" value="NZ_JBHSEI010000017.1"/>
</dbReference>
<protein>
    <recommendedName>
        <fullName evidence="5">Flavin prenyltransferase UbiX</fullName>
        <ecNumber evidence="5">2.5.1.129</ecNumber>
    </recommendedName>
</protein>
<accession>A0ABV9IFY8</accession>
<feature type="binding site" evidence="5">
    <location>
        <begin position="9"/>
        <end position="11"/>
    </location>
    <ligand>
        <name>FMN</name>
        <dbReference type="ChEBI" id="CHEBI:58210"/>
    </ligand>
</feature>
<comment type="similarity">
    <text evidence="5">Belongs to the UbiX/PAD1 family.</text>
</comment>
<feature type="binding site" evidence="5">
    <location>
        <position position="168"/>
    </location>
    <ligand>
        <name>dimethylallyl phosphate</name>
        <dbReference type="ChEBI" id="CHEBI:88052"/>
    </ligand>
</feature>
<evidence type="ECO:0000256" key="1">
    <source>
        <dbReference type="ARBA" id="ARBA00022602"/>
    </source>
</evidence>
<proteinExistence type="inferred from homology"/>
<dbReference type="EMBL" id="JBHSEI010000017">
    <property type="protein sequence ID" value="MFC4640531.1"/>
    <property type="molecule type" value="Genomic_DNA"/>
</dbReference>
<dbReference type="SUPFAM" id="SSF52507">
    <property type="entry name" value="Homo-oligomeric flavin-containing Cys decarboxylases, HFCD"/>
    <property type="match status" value="1"/>
</dbReference>
<dbReference type="NCBIfam" id="TIGR00421">
    <property type="entry name" value="ubiX_pad"/>
    <property type="match status" value="1"/>
</dbReference>
<evidence type="ECO:0000256" key="4">
    <source>
        <dbReference type="ARBA" id="ARBA00022679"/>
    </source>
</evidence>
<reference evidence="8" key="1">
    <citation type="journal article" date="2019" name="Int. J. Syst. Evol. Microbiol.">
        <title>The Global Catalogue of Microorganisms (GCM) 10K type strain sequencing project: providing services to taxonomists for standard genome sequencing and annotation.</title>
        <authorList>
            <consortium name="The Broad Institute Genomics Platform"/>
            <consortium name="The Broad Institute Genome Sequencing Center for Infectious Disease"/>
            <person name="Wu L."/>
            <person name="Ma J."/>
        </authorList>
    </citation>
    <scope>NUCLEOTIDE SEQUENCE [LARGE SCALE GENOMIC DNA]</scope>
    <source>
        <strain evidence="8">CCUG 55995</strain>
    </source>
</reference>
<name>A0ABV9IFY8_9DEIO</name>
<feature type="binding site" evidence="5">
    <location>
        <position position="122"/>
    </location>
    <ligand>
        <name>FMN</name>
        <dbReference type="ChEBI" id="CHEBI:58210"/>
    </ligand>
</feature>
<keyword evidence="2 5" id="KW-0285">Flavoprotein</keyword>
<dbReference type="NCBIfam" id="NF004685">
    <property type="entry name" value="PRK06029.1"/>
    <property type="match status" value="1"/>
</dbReference>
<comment type="caution">
    <text evidence="5">Lacks conserved residue(s) required for the propagation of feature annotation.</text>
</comment>
<organism evidence="7 8">
    <name type="scientific">Deinococcus hohokamensis</name>
    <dbReference type="NCBI Taxonomy" id="309883"/>
    <lineage>
        <taxon>Bacteria</taxon>
        <taxon>Thermotogati</taxon>
        <taxon>Deinococcota</taxon>
        <taxon>Deinococci</taxon>
        <taxon>Deinococcales</taxon>
        <taxon>Deinococcaceae</taxon>
        <taxon>Deinococcus</taxon>
    </lineage>
</organism>
<dbReference type="InterPro" id="IPR003382">
    <property type="entry name" value="Flavoprotein"/>
</dbReference>
<dbReference type="InterPro" id="IPR004507">
    <property type="entry name" value="UbiX-like"/>
</dbReference>
<feature type="domain" description="Flavoprotein" evidence="6">
    <location>
        <begin position="1"/>
        <end position="172"/>
    </location>
</feature>
<evidence type="ECO:0000256" key="5">
    <source>
        <dbReference type="HAMAP-Rule" id="MF_01984"/>
    </source>
</evidence>
<dbReference type="Gene3D" id="3.40.50.1950">
    <property type="entry name" value="Flavin prenyltransferase-like"/>
    <property type="match status" value="1"/>
</dbReference>
<evidence type="ECO:0000256" key="3">
    <source>
        <dbReference type="ARBA" id="ARBA00022643"/>
    </source>
</evidence>
<keyword evidence="4 5" id="KW-0808">Transferase</keyword>